<proteinExistence type="predicted"/>
<feature type="transmembrane region" description="Helical" evidence="1">
    <location>
        <begin position="7"/>
        <end position="31"/>
    </location>
</feature>
<keyword evidence="1" id="KW-0472">Membrane</keyword>
<keyword evidence="3" id="KW-1185">Reference proteome</keyword>
<evidence type="ECO:0000313" key="2">
    <source>
        <dbReference type="EMBL" id="KTB72791.1"/>
    </source>
</evidence>
<gene>
    <name evidence="2" type="ORF">AO067_07450</name>
</gene>
<keyword evidence="1" id="KW-1133">Transmembrane helix</keyword>
<dbReference type="AlphaFoldDB" id="A0A0W0II23"/>
<organism evidence="2 3">
    <name type="scientific">Pseudomonas viridiflava ICMP 13104</name>
    <dbReference type="NCBI Taxonomy" id="1198305"/>
    <lineage>
        <taxon>Bacteria</taxon>
        <taxon>Pseudomonadati</taxon>
        <taxon>Pseudomonadota</taxon>
        <taxon>Gammaproteobacteria</taxon>
        <taxon>Pseudomonadales</taxon>
        <taxon>Pseudomonadaceae</taxon>
        <taxon>Pseudomonas</taxon>
    </lineage>
</organism>
<feature type="transmembrane region" description="Helical" evidence="1">
    <location>
        <begin position="61"/>
        <end position="82"/>
    </location>
</feature>
<reference evidence="2 3" key="1">
    <citation type="submission" date="2015-09" db="EMBL/GenBank/DDBJ databases">
        <title>Genome sequence of ICMP 13104.</title>
        <authorList>
            <person name="Visnovsky S."/>
            <person name="Lu A."/>
            <person name="Panda P."/>
            <person name="Pitman A."/>
        </authorList>
    </citation>
    <scope>NUCLEOTIDE SEQUENCE [LARGE SCALE GENOMIC DNA]</scope>
    <source>
        <strain evidence="2 3">ICMP 13104</strain>
    </source>
</reference>
<evidence type="ECO:0000256" key="1">
    <source>
        <dbReference type="SAM" id="Phobius"/>
    </source>
</evidence>
<comment type="caution">
    <text evidence="2">The sequence shown here is derived from an EMBL/GenBank/DDBJ whole genome shotgun (WGS) entry which is preliminary data.</text>
</comment>
<protein>
    <submittedName>
        <fullName evidence="2">Uncharacterized protein</fullName>
    </submittedName>
</protein>
<dbReference type="Proteomes" id="UP000053048">
    <property type="component" value="Unassembled WGS sequence"/>
</dbReference>
<keyword evidence="1" id="KW-0812">Transmembrane</keyword>
<feature type="transmembrane region" description="Helical" evidence="1">
    <location>
        <begin position="37"/>
        <end position="54"/>
    </location>
</feature>
<sequence length="120" mass="12867">MTDWRPLACISGITFGLFLYLGLITLLGSALRWEHSLYAAMIGAVIGVLSLRVMPWTVHLAGLGGMILGIVSVLLLAGYIWPGMPYEYALSYLLSAGLAGMVLAGLIASIALKRRANQQM</sequence>
<evidence type="ECO:0000313" key="3">
    <source>
        <dbReference type="Proteomes" id="UP000053048"/>
    </source>
</evidence>
<accession>A0A0W0II23</accession>
<dbReference type="EMBL" id="LKEJ01000001">
    <property type="protein sequence ID" value="KTB72791.1"/>
    <property type="molecule type" value="Genomic_DNA"/>
</dbReference>
<feature type="transmembrane region" description="Helical" evidence="1">
    <location>
        <begin position="88"/>
        <end position="112"/>
    </location>
</feature>
<name>A0A0W0II23_PSEVI</name>